<dbReference type="OrthoDB" id="8550295at2"/>
<proteinExistence type="predicted"/>
<sequence>MSARPLNLIVLWLFVSLFANALTWAWQGEVFMHEIGDHQHASFTTRMQQDHLHNEFTDHNNSSHFSTDICLKAAYQPFVFTKLSLLTPPSFQENLAKFIPPSIPESILDALFRPPRQFTYRDYLS</sequence>
<dbReference type="AlphaFoldDB" id="A0A1I4MG01"/>
<dbReference type="STRING" id="52442.SAMN05421880_10459"/>
<keyword evidence="2" id="KW-1185">Reference proteome</keyword>
<protein>
    <submittedName>
        <fullName evidence="1">Uncharacterized protein</fullName>
    </submittedName>
</protein>
<organism evidence="1 2">
    <name type="scientific">Nitrosomonas nitrosa</name>
    <dbReference type="NCBI Taxonomy" id="52442"/>
    <lineage>
        <taxon>Bacteria</taxon>
        <taxon>Pseudomonadati</taxon>
        <taxon>Pseudomonadota</taxon>
        <taxon>Betaproteobacteria</taxon>
        <taxon>Nitrosomonadales</taxon>
        <taxon>Nitrosomonadaceae</taxon>
        <taxon>Nitrosomonas</taxon>
    </lineage>
</organism>
<reference evidence="1 2" key="1">
    <citation type="submission" date="2016-10" db="EMBL/GenBank/DDBJ databases">
        <authorList>
            <person name="de Groot N.N."/>
        </authorList>
    </citation>
    <scope>NUCLEOTIDE SEQUENCE [LARGE SCALE GENOMIC DNA]</scope>
    <source>
        <strain evidence="1 2">Nm146</strain>
    </source>
</reference>
<dbReference type="Proteomes" id="UP000199561">
    <property type="component" value="Unassembled WGS sequence"/>
</dbReference>
<dbReference type="RefSeq" id="WP_090666506.1">
    <property type="nucleotide sequence ID" value="NZ_FOUF01000004.1"/>
</dbReference>
<dbReference type="EMBL" id="FOUF01000004">
    <property type="protein sequence ID" value="SFM01917.1"/>
    <property type="molecule type" value="Genomic_DNA"/>
</dbReference>
<evidence type="ECO:0000313" key="1">
    <source>
        <dbReference type="EMBL" id="SFM01917.1"/>
    </source>
</evidence>
<name>A0A1I4MG01_9PROT</name>
<gene>
    <name evidence="1" type="ORF">SAMN05421880_10459</name>
</gene>
<evidence type="ECO:0000313" key="2">
    <source>
        <dbReference type="Proteomes" id="UP000199561"/>
    </source>
</evidence>
<accession>A0A1I4MG01</accession>